<evidence type="ECO:0000256" key="2">
    <source>
        <dbReference type="PROSITE-ProRule" id="PRU00110"/>
    </source>
</evidence>
<accession>A0ABT8YBX3</accession>
<keyword evidence="1" id="KW-0902">Two-component regulatory system</keyword>
<dbReference type="PROSITE" id="PS50894">
    <property type="entry name" value="HPT"/>
    <property type="match status" value="1"/>
</dbReference>
<dbReference type="InterPro" id="IPR036641">
    <property type="entry name" value="HPT_dom_sf"/>
</dbReference>
<proteinExistence type="predicted"/>
<feature type="domain" description="HPt" evidence="3">
    <location>
        <begin position="21"/>
        <end position="116"/>
    </location>
</feature>
<dbReference type="InterPro" id="IPR008207">
    <property type="entry name" value="Sig_transdc_His_kin_Hpt_dom"/>
</dbReference>
<keyword evidence="2" id="KW-0597">Phosphoprotein</keyword>
<dbReference type="Gene3D" id="1.20.120.160">
    <property type="entry name" value="HPT domain"/>
    <property type="match status" value="1"/>
</dbReference>
<feature type="modified residue" description="Phosphohistidine" evidence="2">
    <location>
        <position position="60"/>
    </location>
</feature>
<dbReference type="RefSeq" id="WP_303542939.1">
    <property type="nucleotide sequence ID" value="NZ_JAUOTP010000005.1"/>
</dbReference>
<reference evidence="4" key="1">
    <citation type="submission" date="2023-07" db="EMBL/GenBank/DDBJ databases">
        <authorList>
            <person name="Kim M."/>
        </authorList>
    </citation>
    <scope>NUCLEOTIDE SEQUENCE</scope>
    <source>
        <strain evidence="4">BIUV-7</strain>
    </source>
</reference>
<name>A0ABT8YBX3_9SPHN</name>
<gene>
    <name evidence="4" type="ORF">Q4F19_12180</name>
</gene>
<dbReference type="Proteomes" id="UP001169764">
    <property type="component" value="Unassembled WGS sequence"/>
</dbReference>
<evidence type="ECO:0000256" key="1">
    <source>
        <dbReference type="ARBA" id="ARBA00023012"/>
    </source>
</evidence>
<dbReference type="SUPFAM" id="SSF47226">
    <property type="entry name" value="Histidine-containing phosphotransfer domain, HPT domain"/>
    <property type="match status" value="1"/>
</dbReference>
<dbReference type="Pfam" id="PF01627">
    <property type="entry name" value="Hpt"/>
    <property type="match status" value="1"/>
</dbReference>
<dbReference type="EMBL" id="JAUOTP010000005">
    <property type="protein sequence ID" value="MDO6415140.1"/>
    <property type="molecule type" value="Genomic_DNA"/>
</dbReference>
<sequence length="145" mass="15984">MHEISSQIVDRDRFSAARSELGESFARILSYYREDGAKAIEEIERAVRDRSAVCLVRPSHTLKGDSLMVGADALALAAEEIEKAARLSIEMHDFPDDVLLKVLELRGLFAQTIAFFDRETAERAPPAPTLAPRRTGGFGRKVVGA</sequence>
<evidence type="ECO:0000259" key="3">
    <source>
        <dbReference type="PROSITE" id="PS50894"/>
    </source>
</evidence>
<protein>
    <submittedName>
        <fullName evidence="4">Hpt domain-containing protein</fullName>
    </submittedName>
</protein>
<evidence type="ECO:0000313" key="4">
    <source>
        <dbReference type="EMBL" id="MDO6415140.1"/>
    </source>
</evidence>
<evidence type="ECO:0000313" key="5">
    <source>
        <dbReference type="Proteomes" id="UP001169764"/>
    </source>
</evidence>
<comment type="caution">
    <text evidence="4">The sequence shown here is derived from an EMBL/GenBank/DDBJ whole genome shotgun (WGS) entry which is preliminary data.</text>
</comment>
<organism evidence="4 5">
    <name type="scientific">Sphingomonas natans</name>
    <dbReference type="NCBI Taxonomy" id="3063330"/>
    <lineage>
        <taxon>Bacteria</taxon>
        <taxon>Pseudomonadati</taxon>
        <taxon>Pseudomonadota</taxon>
        <taxon>Alphaproteobacteria</taxon>
        <taxon>Sphingomonadales</taxon>
        <taxon>Sphingomonadaceae</taxon>
        <taxon>Sphingomonas</taxon>
    </lineage>
</organism>
<keyword evidence="5" id="KW-1185">Reference proteome</keyword>